<gene>
    <name evidence="1" type="ORF">AK830_g2043</name>
</gene>
<dbReference type="OrthoDB" id="4757858at2759"/>
<accession>A0A0P7BL99</accession>
<dbReference type="EMBL" id="LKCW01000018">
    <property type="protein sequence ID" value="KPM44506.1"/>
    <property type="molecule type" value="Genomic_DNA"/>
</dbReference>
<comment type="caution">
    <text evidence="1">The sequence shown here is derived from an EMBL/GenBank/DDBJ whole genome shotgun (WGS) entry which is preliminary data.</text>
</comment>
<reference evidence="1 2" key="1">
    <citation type="submission" date="2015-09" db="EMBL/GenBank/DDBJ databases">
        <title>Draft genome of a European isolate of the apple canker pathogen Neonectria ditissima.</title>
        <authorList>
            <person name="Gomez-Cortecero A."/>
            <person name="Harrison R.J."/>
            <person name="Armitage A.D."/>
        </authorList>
    </citation>
    <scope>NUCLEOTIDE SEQUENCE [LARGE SCALE GENOMIC DNA]</scope>
    <source>
        <strain evidence="1 2">R09/05</strain>
    </source>
</reference>
<dbReference type="STRING" id="78410.A0A0P7BL99"/>
<keyword evidence="2" id="KW-1185">Reference proteome</keyword>
<name>A0A0P7BL99_9HYPO</name>
<dbReference type="Proteomes" id="UP000050424">
    <property type="component" value="Unassembled WGS sequence"/>
</dbReference>
<evidence type="ECO:0000313" key="2">
    <source>
        <dbReference type="Proteomes" id="UP000050424"/>
    </source>
</evidence>
<proteinExistence type="predicted"/>
<protein>
    <recommendedName>
        <fullName evidence="3">F-box domain-containing protein</fullName>
    </recommendedName>
</protein>
<sequence>MAQVQLLGLPAEVIDAICRALCLHCMDNPIPPPSYGWHPYHSGDLYAISSALSCLSQTCSTLRAYAQPILYHYPRPFTHGDLSLVRTLVTRPDLAKWVKRLDLGQRTVSVEGQPLSAEDIPVYEASMAECRGQDGKPVRVSRNWSTDDFRKLVDGPRFQFNPTAALSALVVTRVPNVQHLCVELDYGWEFPFCQPGSLPHLTELTIRDRNMRSGTKASQAEGILAAAPNLIVFNGFMVVNCSRSVSNGSVIEVNLKRSALDSTSLSRLMHGFKKLQSFSYEAGDVSISRGREETPRELFDALRIRADSLQHISLAFDDSELFGHLKPGGLITSFKEMHQLKSLSISAGAIYRKMEEADNESIDDGTLLVEILPSSIQSLTIHYPTVFMFKAIVQLIITAHSRFPSLEEVRLPSLGNIDMEHFRMARYGTKVNVYSTVRERYCVRDG</sequence>
<evidence type="ECO:0008006" key="3">
    <source>
        <dbReference type="Google" id="ProtNLM"/>
    </source>
</evidence>
<dbReference type="AlphaFoldDB" id="A0A0P7BL99"/>
<organism evidence="1 2">
    <name type="scientific">Neonectria ditissima</name>
    <dbReference type="NCBI Taxonomy" id="78410"/>
    <lineage>
        <taxon>Eukaryota</taxon>
        <taxon>Fungi</taxon>
        <taxon>Dikarya</taxon>
        <taxon>Ascomycota</taxon>
        <taxon>Pezizomycotina</taxon>
        <taxon>Sordariomycetes</taxon>
        <taxon>Hypocreomycetidae</taxon>
        <taxon>Hypocreales</taxon>
        <taxon>Nectriaceae</taxon>
        <taxon>Neonectria</taxon>
    </lineage>
</organism>
<evidence type="ECO:0000313" key="1">
    <source>
        <dbReference type="EMBL" id="KPM44506.1"/>
    </source>
</evidence>